<evidence type="ECO:0000313" key="2">
    <source>
        <dbReference type="Proteomes" id="UP000002035"/>
    </source>
</evidence>
<gene>
    <name evidence="1" type="ORF">MCYG_04262</name>
</gene>
<reference evidence="2" key="1">
    <citation type="journal article" date="2012" name="MBio">
        <title>Comparative genome analysis of Trichophyton rubrum and related dermatophytes reveals candidate genes involved in infection.</title>
        <authorList>
            <person name="Martinez D.A."/>
            <person name="Oliver B.G."/>
            <person name="Graeser Y."/>
            <person name="Goldberg J.M."/>
            <person name="Li W."/>
            <person name="Martinez-Rossi N.M."/>
            <person name="Monod M."/>
            <person name="Shelest E."/>
            <person name="Barton R.C."/>
            <person name="Birch E."/>
            <person name="Brakhage A.A."/>
            <person name="Chen Z."/>
            <person name="Gurr S.J."/>
            <person name="Heiman D."/>
            <person name="Heitman J."/>
            <person name="Kosti I."/>
            <person name="Rossi A."/>
            <person name="Saif S."/>
            <person name="Samalova M."/>
            <person name="Saunders C.W."/>
            <person name="Shea T."/>
            <person name="Summerbell R.C."/>
            <person name="Xu J."/>
            <person name="Young S."/>
            <person name="Zeng Q."/>
            <person name="Birren B.W."/>
            <person name="Cuomo C.A."/>
            <person name="White T.C."/>
        </authorList>
    </citation>
    <scope>NUCLEOTIDE SEQUENCE [LARGE SCALE GENOMIC DNA]</scope>
    <source>
        <strain evidence="2">ATCC MYA-4605 / CBS 113480</strain>
    </source>
</reference>
<dbReference type="GeneID" id="9224595"/>
<dbReference type="AlphaFoldDB" id="C5FPC7"/>
<dbReference type="Pfam" id="PF17660">
    <property type="entry name" value="BTRD1"/>
    <property type="match status" value="3"/>
</dbReference>
<dbReference type="InterPro" id="IPR049511">
    <property type="entry name" value="PGH-like_rpt"/>
</dbReference>
<proteinExistence type="predicted"/>
<dbReference type="Proteomes" id="UP000002035">
    <property type="component" value="Unassembled WGS sequence"/>
</dbReference>
<dbReference type="VEuPathDB" id="FungiDB:MCYG_04262"/>
<dbReference type="RefSeq" id="XP_002846525.1">
    <property type="nucleotide sequence ID" value="XM_002846479.1"/>
</dbReference>
<name>C5FPC7_ARTOC</name>
<sequence>MTIDPSSLPKCILIQITRNPTNLYRKLNPYLVLNIMKIPFTTLLASVAFFLATTEAVEPCVYVGISSSEYNETLNIKTALEYRPTYVSAYANAYGEARYNVIFEKPSATPAWHTNFGYNANDFDKTFEEYKKDGFRPTLVEGYYSGGERHYASIWEKNNENIAWEERRNMSEDEFTSWYNDFVGKGYTLRHLSGYSFNDQEQFAGVFEKKPSPPRKALRLGIDNQANERFAGFEVILSDLADLIDLIEYERRGETSKFMITTGTVYLSWHEALVGIANTTRPAVIFFLPTLRALTTSSPYLGMIND</sequence>
<dbReference type="eggNOG" id="ENOG502SMWB">
    <property type="taxonomic scope" value="Eukaryota"/>
</dbReference>
<keyword evidence="2" id="KW-1185">Reference proteome</keyword>
<protein>
    <submittedName>
        <fullName evidence="1">WD40 repeat protein</fullName>
    </submittedName>
</protein>
<organism evidence="1 2">
    <name type="scientific">Arthroderma otae (strain ATCC MYA-4605 / CBS 113480)</name>
    <name type="common">Microsporum canis</name>
    <dbReference type="NCBI Taxonomy" id="554155"/>
    <lineage>
        <taxon>Eukaryota</taxon>
        <taxon>Fungi</taxon>
        <taxon>Dikarya</taxon>
        <taxon>Ascomycota</taxon>
        <taxon>Pezizomycotina</taxon>
        <taxon>Eurotiomycetes</taxon>
        <taxon>Eurotiomycetidae</taxon>
        <taxon>Onygenales</taxon>
        <taxon>Arthrodermataceae</taxon>
        <taxon>Microsporum</taxon>
    </lineage>
</organism>
<accession>C5FPC7</accession>
<dbReference type="EMBL" id="DS995704">
    <property type="protein sequence ID" value="EEQ31443.1"/>
    <property type="molecule type" value="Genomic_DNA"/>
</dbReference>
<dbReference type="HOGENOM" id="CLU_909042_0_0_1"/>
<evidence type="ECO:0000313" key="1">
    <source>
        <dbReference type="EMBL" id="EEQ31443.1"/>
    </source>
</evidence>
<dbReference type="OrthoDB" id="5946976at2759"/>